<evidence type="ECO:0000256" key="5">
    <source>
        <dbReference type="ARBA" id="ARBA00022568"/>
    </source>
</evidence>
<keyword evidence="8" id="KW-0256">Endoplasmic reticulum</keyword>
<keyword evidence="6" id="KW-0812">Transmembrane</keyword>
<evidence type="ECO:0000256" key="1">
    <source>
        <dbReference type="ARBA" id="ARBA00004115"/>
    </source>
</evidence>
<keyword evidence="4" id="KW-0813">Transport</keyword>
<evidence type="ECO:0000256" key="2">
    <source>
        <dbReference type="ARBA" id="ARBA00006833"/>
    </source>
</evidence>
<dbReference type="GO" id="GO:0005789">
    <property type="term" value="C:endoplasmic reticulum membrane"/>
    <property type="evidence" value="ECO:0007669"/>
    <property type="project" value="UniProtKB-SubCell"/>
</dbReference>
<keyword evidence="12" id="KW-0472">Membrane</keyword>
<sequence length="115" mass="12384">MSRVPLLKIRSLTLHNGEHTTARRAASVPQLLCVGSACKSYQPDVVRCVNSGGDGAHIDWTCEADFPQNLRFGRAQVSCEGWDRPGDPFVLKGEVRAGSSMTSSILRLDSGAPSQ</sequence>
<keyword evidence="11" id="KW-0406">Ion transport</keyword>
<dbReference type="PANTHER" id="PTHR15929">
    <property type="entry name" value="STORE-OPERATED CALCIUM ENTRY-ASSOCIATED REGULATORY FACTOR"/>
    <property type="match status" value="1"/>
</dbReference>
<protein>
    <recommendedName>
        <fullName evidence="3">Store-operated calcium entry-associated regulatory factor</fullName>
    </recommendedName>
    <alternativeName>
        <fullName evidence="13">Transmembrane protein 66</fullName>
    </alternativeName>
</protein>
<dbReference type="GO" id="GO:0006816">
    <property type="term" value="P:calcium ion transport"/>
    <property type="evidence" value="ECO:0007669"/>
    <property type="project" value="UniProtKB-KW"/>
</dbReference>
<dbReference type="AlphaFoldDB" id="A0A4S4K5C9"/>
<evidence type="ECO:0000256" key="7">
    <source>
        <dbReference type="ARBA" id="ARBA00022729"/>
    </source>
</evidence>
<name>A0A4S4K5C9_9AGAM</name>
<reference evidence="14 15" key="1">
    <citation type="submission" date="2019-02" db="EMBL/GenBank/DDBJ databases">
        <title>Genome sequencing of the rare red list fungi Phellinidium pouzarii.</title>
        <authorList>
            <person name="Buettner E."/>
            <person name="Kellner H."/>
        </authorList>
    </citation>
    <scope>NUCLEOTIDE SEQUENCE [LARGE SCALE GENOMIC DNA]</scope>
    <source>
        <strain evidence="14 15">DSM 108285</strain>
    </source>
</reference>
<keyword evidence="7" id="KW-0732">Signal</keyword>
<keyword evidence="10" id="KW-1133">Transmembrane helix</keyword>
<comment type="subcellular location">
    <subcellularLocation>
        <location evidence="1">Endoplasmic reticulum membrane</location>
        <topology evidence="1">Single-pass type I membrane protein</topology>
    </subcellularLocation>
</comment>
<gene>
    <name evidence="14" type="ORF">EW145_g8674</name>
</gene>
<evidence type="ECO:0000313" key="14">
    <source>
        <dbReference type="EMBL" id="THG92560.1"/>
    </source>
</evidence>
<proteinExistence type="inferred from homology"/>
<evidence type="ECO:0000256" key="12">
    <source>
        <dbReference type="ARBA" id="ARBA00023136"/>
    </source>
</evidence>
<dbReference type="OrthoDB" id="20303at2759"/>
<dbReference type="PANTHER" id="PTHR15929:SF0">
    <property type="entry name" value="STORE-OPERATED CALCIUM ENTRY-ASSOCIATED REGULATORY FACTOR"/>
    <property type="match status" value="1"/>
</dbReference>
<evidence type="ECO:0000256" key="11">
    <source>
        <dbReference type="ARBA" id="ARBA00023065"/>
    </source>
</evidence>
<evidence type="ECO:0000256" key="9">
    <source>
        <dbReference type="ARBA" id="ARBA00022837"/>
    </source>
</evidence>
<accession>A0A4S4K5C9</accession>
<dbReference type="Proteomes" id="UP000308199">
    <property type="component" value="Unassembled WGS sequence"/>
</dbReference>
<keyword evidence="5" id="KW-0109">Calcium transport</keyword>
<evidence type="ECO:0000256" key="13">
    <source>
        <dbReference type="ARBA" id="ARBA00031116"/>
    </source>
</evidence>
<comment type="caution">
    <text evidence="14">The sequence shown here is derived from an EMBL/GenBank/DDBJ whole genome shotgun (WGS) entry which is preliminary data.</text>
</comment>
<organism evidence="14 15">
    <name type="scientific">Phellinidium pouzarii</name>
    <dbReference type="NCBI Taxonomy" id="167371"/>
    <lineage>
        <taxon>Eukaryota</taxon>
        <taxon>Fungi</taxon>
        <taxon>Dikarya</taxon>
        <taxon>Basidiomycota</taxon>
        <taxon>Agaricomycotina</taxon>
        <taxon>Agaricomycetes</taxon>
        <taxon>Hymenochaetales</taxon>
        <taxon>Hymenochaetaceae</taxon>
        <taxon>Phellinidium</taxon>
    </lineage>
</organism>
<evidence type="ECO:0000256" key="6">
    <source>
        <dbReference type="ARBA" id="ARBA00022692"/>
    </source>
</evidence>
<dbReference type="GO" id="GO:2001256">
    <property type="term" value="P:regulation of store-operated calcium entry"/>
    <property type="evidence" value="ECO:0007669"/>
    <property type="project" value="InterPro"/>
</dbReference>
<evidence type="ECO:0000256" key="4">
    <source>
        <dbReference type="ARBA" id="ARBA00022448"/>
    </source>
</evidence>
<evidence type="ECO:0000256" key="10">
    <source>
        <dbReference type="ARBA" id="ARBA00022989"/>
    </source>
</evidence>
<dbReference type="EMBL" id="SGPK01001692">
    <property type="protein sequence ID" value="THG92560.1"/>
    <property type="molecule type" value="Genomic_DNA"/>
</dbReference>
<keyword evidence="15" id="KW-1185">Reference proteome</keyword>
<evidence type="ECO:0000256" key="3">
    <source>
        <dbReference type="ARBA" id="ARBA00016584"/>
    </source>
</evidence>
<dbReference type="Pfam" id="PF06682">
    <property type="entry name" value="SARAF"/>
    <property type="match status" value="1"/>
</dbReference>
<comment type="similarity">
    <text evidence="2">Belongs to the SARAF family.</text>
</comment>
<keyword evidence="9" id="KW-0106">Calcium</keyword>
<evidence type="ECO:0000256" key="8">
    <source>
        <dbReference type="ARBA" id="ARBA00022824"/>
    </source>
</evidence>
<evidence type="ECO:0000313" key="15">
    <source>
        <dbReference type="Proteomes" id="UP000308199"/>
    </source>
</evidence>
<dbReference type="InterPro" id="IPR009567">
    <property type="entry name" value="SARAF"/>
</dbReference>